<keyword evidence="3" id="KW-1185">Reference proteome</keyword>
<accession>A0AAP2DK33</accession>
<feature type="region of interest" description="Disordered" evidence="1">
    <location>
        <begin position="26"/>
        <end position="54"/>
    </location>
</feature>
<dbReference type="EMBL" id="JAHESF010000011">
    <property type="protein sequence ID" value="MBT1697831.1"/>
    <property type="molecule type" value="Genomic_DNA"/>
</dbReference>
<dbReference type="AlphaFoldDB" id="A0AAP2DK33"/>
<organism evidence="2 3">
    <name type="scientific">Chryseosolibacter histidini</name>
    <dbReference type="NCBI Taxonomy" id="2782349"/>
    <lineage>
        <taxon>Bacteria</taxon>
        <taxon>Pseudomonadati</taxon>
        <taxon>Bacteroidota</taxon>
        <taxon>Cytophagia</taxon>
        <taxon>Cytophagales</taxon>
        <taxon>Chryseotaleaceae</taxon>
        <taxon>Chryseosolibacter</taxon>
    </lineage>
</organism>
<evidence type="ECO:0000313" key="2">
    <source>
        <dbReference type="EMBL" id="MBT1697831.1"/>
    </source>
</evidence>
<dbReference type="RefSeq" id="WP_254163701.1">
    <property type="nucleotide sequence ID" value="NZ_JAHESF010000011.1"/>
</dbReference>
<gene>
    <name evidence="2" type="ORF">KK083_13140</name>
</gene>
<proteinExistence type="predicted"/>
<reference evidence="2 3" key="1">
    <citation type="submission" date="2021-05" db="EMBL/GenBank/DDBJ databases">
        <title>A Polyphasic approach of four new species of the genus Ohtaekwangia: Ohtaekwangia histidinii sp. nov., Ohtaekwangia cretensis sp. nov., Ohtaekwangia indiensis sp. nov., Ohtaekwangia reichenbachii sp. nov. from diverse environment.</title>
        <authorList>
            <person name="Octaviana S."/>
        </authorList>
    </citation>
    <scope>NUCLEOTIDE SEQUENCE [LARGE SCALE GENOMIC DNA]</scope>
    <source>
        <strain evidence="2 3">PWU4</strain>
    </source>
</reference>
<sequence>MELQHWIYLIIGIIYLVSRALKKSQGQQPSDVPDYKPDRQVNYDSTPPPKPVNQPKALTFEELLREITEAKQPKPPVFEPAQLKPTPAYVDYDDQVGEEEQDLEDVNYNYRKKDRLYADYEEAKRQAFLRPSLEETMNIKDTKVEFGKFKVFEQVQQRNLLEEYTKDFQDPEGFKKAVVMSEILNRKFSY</sequence>
<protein>
    <submittedName>
        <fullName evidence="2">Uncharacterized protein</fullName>
    </submittedName>
</protein>
<name>A0AAP2DK33_9BACT</name>
<comment type="caution">
    <text evidence="2">The sequence shown here is derived from an EMBL/GenBank/DDBJ whole genome shotgun (WGS) entry which is preliminary data.</text>
</comment>
<evidence type="ECO:0000313" key="3">
    <source>
        <dbReference type="Proteomes" id="UP001319200"/>
    </source>
</evidence>
<dbReference type="Proteomes" id="UP001319200">
    <property type="component" value="Unassembled WGS sequence"/>
</dbReference>
<evidence type="ECO:0000256" key="1">
    <source>
        <dbReference type="SAM" id="MobiDB-lite"/>
    </source>
</evidence>